<dbReference type="EMBL" id="BMDO01000001">
    <property type="protein sequence ID" value="GGI49073.1"/>
    <property type="molecule type" value="Genomic_DNA"/>
</dbReference>
<evidence type="ECO:0000313" key="2">
    <source>
        <dbReference type="Proteomes" id="UP000662074"/>
    </source>
</evidence>
<name>A0A917J4W3_9SPHI</name>
<dbReference type="Proteomes" id="UP000662074">
    <property type="component" value="Unassembled WGS sequence"/>
</dbReference>
<dbReference type="AlphaFoldDB" id="A0A917J4W3"/>
<keyword evidence="2" id="KW-1185">Reference proteome</keyword>
<sequence length="153" mass="17317">MLGGWLISSCKKEDQGAYVNVFLTAREWQLASQQLSLYHGDTLKRTDTLNRECPKNQVFNFNSNGNCTYTNYSCTTQSVQGTWQVTTQDSLLLRSNILLKDSLAGTSSRPFAHAQILNLGQNSLVLQSVVTDTLRRVPTTVLRRRITRYAFIH</sequence>
<comment type="caution">
    <text evidence="1">The sequence shown here is derived from an EMBL/GenBank/DDBJ whole genome shotgun (WGS) entry which is preliminary data.</text>
</comment>
<evidence type="ECO:0000313" key="1">
    <source>
        <dbReference type="EMBL" id="GGI49073.1"/>
    </source>
</evidence>
<organism evidence="1 2">
    <name type="scientific">Mucilaginibacter galii</name>
    <dbReference type="NCBI Taxonomy" id="2005073"/>
    <lineage>
        <taxon>Bacteria</taxon>
        <taxon>Pseudomonadati</taxon>
        <taxon>Bacteroidota</taxon>
        <taxon>Sphingobacteriia</taxon>
        <taxon>Sphingobacteriales</taxon>
        <taxon>Sphingobacteriaceae</taxon>
        <taxon>Mucilaginibacter</taxon>
    </lineage>
</organism>
<protein>
    <submittedName>
        <fullName evidence="1">Uncharacterized protein</fullName>
    </submittedName>
</protein>
<gene>
    <name evidence="1" type="ORF">GCM10011425_02850</name>
</gene>
<proteinExistence type="predicted"/>
<reference evidence="1" key="1">
    <citation type="journal article" date="2014" name="Int. J. Syst. Evol. Microbiol.">
        <title>Complete genome sequence of Corynebacterium casei LMG S-19264T (=DSM 44701T), isolated from a smear-ripened cheese.</title>
        <authorList>
            <consortium name="US DOE Joint Genome Institute (JGI-PGF)"/>
            <person name="Walter F."/>
            <person name="Albersmeier A."/>
            <person name="Kalinowski J."/>
            <person name="Ruckert C."/>
        </authorList>
    </citation>
    <scope>NUCLEOTIDE SEQUENCE</scope>
    <source>
        <strain evidence="1">CCM 8711</strain>
    </source>
</reference>
<reference evidence="1" key="2">
    <citation type="submission" date="2020-09" db="EMBL/GenBank/DDBJ databases">
        <authorList>
            <person name="Sun Q."/>
            <person name="Sedlacek I."/>
        </authorList>
    </citation>
    <scope>NUCLEOTIDE SEQUENCE</scope>
    <source>
        <strain evidence="1">CCM 8711</strain>
    </source>
</reference>
<accession>A0A917J4W3</accession>